<feature type="compositionally biased region" description="Polar residues" evidence="1">
    <location>
        <begin position="277"/>
        <end position="289"/>
    </location>
</feature>
<feature type="compositionally biased region" description="Polar residues" evidence="1">
    <location>
        <begin position="301"/>
        <end position="314"/>
    </location>
</feature>
<keyword evidence="2" id="KW-0732">Signal</keyword>
<dbReference type="EMBL" id="FWPT01000011">
    <property type="protein sequence ID" value="SMA50161.1"/>
    <property type="molecule type" value="Genomic_DNA"/>
</dbReference>
<dbReference type="OrthoDB" id="6189127at2"/>
<dbReference type="Proteomes" id="UP000196573">
    <property type="component" value="Unassembled WGS sequence"/>
</dbReference>
<feature type="chain" id="PRO_5012575390" description="SPOR domain-containing protein" evidence="2">
    <location>
        <begin position="22"/>
        <end position="981"/>
    </location>
</feature>
<proteinExistence type="predicted"/>
<feature type="region of interest" description="Disordered" evidence="1">
    <location>
        <begin position="474"/>
        <end position="540"/>
    </location>
</feature>
<evidence type="ECO:0008006" key="5">
    <source>
        <dbReference type="Google" id="ProtNLM"/>
    </source>
</evidence>
<feature type="compositionally biased region" description="Polar residues" evidence="1">
    <location>
        <begin position="377"/>
        <end position="390"/>
    </location>
</feature>
<dbReference type="GO" id="GO:0042834">
    <property type="term" value="F:peptidoglycan binding"/>
    <property type="evidence" value="ECO:0007669"/>
    <property type="project" value="InterPro"/>
</dbReference>
<sequence length="981" mass="109037">MNGRKGSLPSLMALAIATALGSGTFAPASRSESPVPSTYTASWECSANMHQDWRCSPENGKPYAEDLENIASQRPTLRGSFANLVQKAIQQSKTPPVELEEPLIEENEELVSLMPEDAQDLGAATSTEDSSSINVAQQSDQSIDTQPAAPETTAEEVRNAPSRSMADNDWITRLSRRASWPEDQAIVPRRETKVQPSLTSREVTEEEVSRSVLLSDWLKKARGRSSWTTRQDIAAETRRSVEREEVIPDLSGDKDDAIFDRKRSLYADKWLNDAEQKSSWSEIASTSAPEQRAEIEENEETIQSAIADTVQDNADSPELELVSSITLDESNTEQSEDNTLTPEELASSETSPAQTQVASKQPTSPKRDFRSRLLAHQSASSQLMEQSSAPDNVAPPRSVKSAQRKMPSFQMALGQAQRQPVDPASFYSESNPPALASNNPLALHLRKDEQQWLPDLEVSPQERLARAYPQPDFTSQRAMPWQGTATPEQWQKAPPGTRMPDTRYSDSGSVPAFVTPDQIPLPNTRRSELPPAPQSETAQGLALNQSWSLTGNVIARPAPQVENPIPEKVLVAANTEQPWPEPQYKADNRLAPSLPTFSGNASWPGANNGYIKKRQNHSPQSLQQRQSLREYRRPPPVSPQDIYKLAAQEPTSAGYLDQTRQTEKSPFGKPTGYQPSGPSSVDRFREKTREPAASIEPPPVPIDRQSSEPRSTPRLNGFQHVGIQQQQPQAMPNTVSKAAPVYKASLQDMLGASEKSVSIQWAATTQPAVIMRLLDRYPMLKEATIVRFRNEGKTWHLVLTGLYPDMTSALNHLRSDEYRTMAKRLKPWTRPVKGLAKLDLVKDSPAVALQSQPAQKSLPQGQYTIQWMEAESPGILRDLKERYPQLSDSEIVMVSRNQKLRYFLIQGRFKGYQDVKNALMAPRYSNLAHQLNPKPRPMASLRHNTDIIQPRKAVEAKPAHTPILTKAALPEAKSSHNHLKS</sequence>
<feature type="compositionally biased region" description="Polar residues" evidence="1">
    <location>
        <begin position="124"/>
        <end position="145"/>
    </location>
</feature>
<evidence type="ECO:0000313" key="4">
    <source>
        <dbReference type="Proteomes" id="UP000196573"/>
    </source>
</evidence>
<dbReference type="InterPro" id="IPR036680">
    <property type="entry name" value="SPOR-like_sf"/>
</dbReference>
<dbReference type="Gene3D" id="3.30.70.1070">
    <property type="entry name" value="Sporulation related repeat"/>
    <property type="match status" value="2"/>
</dbReference>
<feature type="region of interest" description="Disordered" evidence="1">
    <location>
        <begin position="579"/>
        <end position="639"/>
    </location>
</feature>
<dbReference type="AlphaFoldDB" id="A0A1X7APA9"/>
<organism evidence="3 4">
    <name type="scientific">Parendozoicomonas haliclonae</name>
    <dbReference type="NCBI Taxonomy" id="1960125"/>
    <lineage>
        <taxon>Bacteria</taxon>
        <taxon>Pseudomonadati</taxon>
        <taxon>Pseudomonadota</taxon>
        <taxon>Gammaproteobacteria</taxon>
        <taxon>Oceanospirillales</taxon>
        <taxon>Endozoicomonadaceae</taxon>
        <taxon>Parendozoicomonas</taxon>
    </lineage>
</organism>
<dbReference type="RefSeq" id="WP_087112608.1">
    <property type="nucleotide sequence ID" value="NZ_CBCSCN010000013.1"/>
</dbReference>
<evidence type="ECO:0000313" key="3">
    <source>
        <dbReference type="EMBL" id="SMA50161.1"/>
    </source>
</evidence>
<name>A0A1X7APA9_9GAMM</name>
<protein>
    <recommendedName>
        <fullName evidence="5">SPOR domain-containing protein</fullName>
    </recommendedName>
</protein>
<accession>A0A1X7APA9</accession>
<feature type="region of interest" description="Disordered" evidence="1">
    <location>
        <begin position="120"/>
        <end position="170"/>
    </location>
</feature>
<keyword evidence="4" id="KW-1185">Reference proteome</keyword>
<gene>
    <name evidence="3" type="ORF">EHSB41UT_03952</name>
</gene>
<reference evidence="3 4" key="1">
    <citation type="submission" date="2017-03" db="EMBL/GenBank/DDBJ databases">
        <authorList>
            <person name="Afonso C.L."/>
            <person name="Miller P.J."/>
            <person name="Scott M.A."/>
            <person name="Spackman E."/>
            <person name="Goraichik I."/>
            <person name="Dimitrov K.M."/>
            <person name="Suarez D.L."/>
            <person name="Swayne D.E."/>
        </authorList>
    </citation>
    <scope>NUCLEOTIDE SEQUENCE [LARGE SCALE GENOMIC DNA]</scope>
    <source>
        <strain evidence="3">SB41UT1</strain>
    </source>
</reference>
<evidence type="ECO:0000256" key="2">
    <source>
        <dbReference type="SAM" id="SignalP"/>
    </source>
</evidence>
<feature type="region of interest" description="Disordered" evidence="1">
    <location>
        <begin position="274"/>
        <end position="435"/>
    </location>
</feature>
<evidence type="ECO:0000256" key="1">
    <source>
        <dbReference type="SAM" id="MobiDB-lite"/>
    </source>
</evidence>
<feature type="region of interest" description="Disordered" evidence="1">
    <location>
        <begin position="652"/>
        <end position="716"/>
    </location>
</feature>
<feature type="signal peptide" evidence="2">
    <location>
        <begin position="1"/>
        <end position="21"/>
    </location>
</feature>
<feature type="compositionally biased region" description="Polar residues" evidence="1">
    <location>
        <begin position="337"/>
        <end position="364"/>
    </location>
</feature>
<feature type="compositionally biased region" description="Polar residues" evidence="1">
    <location>
        <begin position="474"/>
        <end position="489"/>
    </location>
</feature>